<dbReference type="InterPro" id="IPR024655">
    <property type="entry name" value="Asl1_glyco_hydro_catalytic"/>
</dbReference>
<dbReference type="PANTHER" id="PTHR34154:SF10">
    <property type="entry name" value="ASL1-LIKE GLYCOSYL HYDROLASE CATALYTIC DOMAIN-CONTAINING PROTEIN"/>
    <property type="match status" value="1"/>
</dbReference>
<dbReference type="GO" id="GO:0071966">
    <property type="term" value="P:fungal-type cell wall polysaccharide metabolic process"/>
    <property type="evidence" value="ECO:0007669"/>
    <property type="project" value="TreeGrafter"/>
</dbReference>
<proteinExistence type="predicted"/>
<organism evidence="2 3">
    <name type="scientific">Tothia fuscella</name>
    <dbReference type="NCBI Taxonomy" id="1048955"/>
    <lineage>
        <taxon>Eukaryota</taxon>
        <taxon>Fungi</taxon>
        <taxon>Dikarya</taxon>
        <taxon>Ascomycota</taxon>
        <taxon>Pezizomycotina</taxon>
        <taxon>Dothideomycetes</taxon>
        <taxon>Pleosporomycetidae</taxon>
        <taxon>Venturiales</taxon>
        <taxon>Cylindrosympodiaceae</taxon>
        <taxon>Tothia</taxon>
    </lineage>
</organism>
<gene>
    <name evidence="2" type="ORF">EJ08DRAFT_670239</name>
</gene>
<evidence type="ECO:0000313" key="3">
    <source>
        <dbReference type="Proteomes" id="UP000800235"/>
    </source>
</evidence>
<dbReference type="Proteomes" id="UP000800235">
    <property type="component" value="Unassembled WGS sequence"/>
</dbReference>
<protein>
    <recommendedName>
        <fullName evidence="1">Asl1-like glycosyl hydrolase catalytic domain-containing protein</fullName>
    </recommendedName>
</protein>
<sequence>MVNAQIVSSASLAVTSTPTTLLTATSTPTTVGTVSTGGKRGLCFNKNPMTRFFGGSGSKVTWGYNWASSAGTGVNSAIKYIPMLWDADSSRTNSWKSMADAGIAAGAESLLGFNEPDHEYQANMDVSTAVRLGAPAVTNGGDPMGLTYLTNFISSCSGCTIDFCPVHWYDSATNIAYFKSYMASAKTACGGKPIWLTEFGASGSEADISTFLKTALPWLDSLDYVERYAYFYDGASSDGTYLVNAAGTARSVIGDIYNSY</sequence>
<dbReference type="Pfam" id="PF11790">
    <property type="entry name" value="Glyco_hydro_cc"/>
    <property type="match status" value="1"/>
</dbReference>
<dbReference type="InterPro" id="IPR053183">
    <property type="entry name" value="ASL1"/>
</dbReference>
<dbReference type="EMBL" id="MU007035">
    <property type="protein sequence ID" value="KAF2430932.1"/>
    <property type="molecule type" value="Genomic_DNA"/>
</dbReference>
<dbReference type="OrthoDB" id="5985073at2759"/>
<evidence type="ECO:0000259" key="1">
    <source>
        <dbReference type="Pfam" id="PF11790"/>
    </source>
</evidence>
<reference evidence="2" key="1">
    <citation type="journal article" date="2020" name="Stud. Mycol.">
        <title>101 Dothideomycetes genomes: a test case for predicting lifestyles and emergence of pathogens.</title>
        <authorList>
            <person name="Haridas S."/>
            <person name="Albert R."/>
            <person name="Binder M."/>
            <person name="Bloem J."/>
            <person name="Labutti K."/>
            <person name="Salamov A."/>
            <person name="Andreopoulos B."/>
            <person name="Baker S."/>
            <person name="Barry K."/>
            <person name="Bills G."/>
            <person name="Bluhm B."/>
            <person name="Cannon C."/>
            <person name="Castanera R."/>
            <person name="Culley D."/>
            <person name="Daum C."/>
            <person name="Ezra D."/>
            <person name="Gonzalez J."/>
            <person name="Henrissat B."/>
            <person name="Kuo A."/>
            <person name="Liang C."/>
            <person name="Lipzen A."/>
            <person name="Lutzoni F."/>
            <person name="Magnuson J."/>
            <person name="Mondo S."/>
            <person name="Nolan M."/>
            <person name="Ohm R."/>
            <person name="Pangilinan J."/>
            <person name="Park H.-J."/>
            <person name="Ramirez L."/>
            <person name="Alfaro M."/>
            <person name="Sun H."/>
            <person name="Tritt A."/>
            <person name="Yoshinaga Y."/>
            <person name="Zwiers L.-H."/>
            <person name="Turgeon B."/>
            <person name="Goodwin S."/>
            <person name="Spatafora J."/>
            <person name="Crous P."/>
            <person name="Grigoriev I."/>
        </authorList>
    </citation>
    <scope>NUCLEOTIDE SEQUENCE</scope>
    <source>
        <strain evidence="2">CBS 130266</strain>
    </source>
</reference>
<accession>A0A9P4NSL4</accession>
<dbReference type="PANTHER" id="PTHR34154">
    <property type="entry name" value="ALKALI-SENSITIVE LINKAGE PROTEIN 1"/>
    <property type="match status" value="1"/>
</dbReference>
<dbReference type="SUPFAM" id="SSF51445">
    <property type="entry name" value="(Trans)glycosidases"/>
    <property type="match status" value="1"/>
</dbReference>
<evidence type="ECO:0000313" key="2">
    <source>
        <dbReference type="EMBL" id="KAF2430932.1"/>
    </source>
</evidence>
<dbReference type="AlphaFoldDB" id="A0A9P4NSL4"/>
<keyword evidence="3" id="KW-1185">Reference proteome</keyword>
<comment type="caution">
    <text evidence="2">The sequence shown here is derived from an EMBL/GenBank/DDBJ whole genome shotgun (WGS) entry which is preliminary data.</text>
</comment>
<dbReference type="Gene3D" id="3.20.20.80">
    <property type="entry name" value="Glycosidases"/>
    <property type="match status" value="1"/>
</dbReference>
<dbReference type="GO" id="GO:0009277">
    <property type="term" value="C:fungal-type cell wall"/>
    <property type="evidence" value="ECO:0007669"/>
    <property type="project" value="TreeGrafter"/>
</dbReference>
<dbReference type="InterPro" id="IPR017853">
    <property type="entry name" value="GH"/>
</dbReference>
<name>A0A9P4NSL4_9PEZI</name>
<feature type="domain" description="Asl1-like glycosyl hydrolase catalytic" evidence="1">
    <location>
        <begin position="41"/>
        <end position="257"/>
    </location>
</feature>